<gene>
    <name evidence="6" type="ORF">GGP99_000032</name>
</gene>
<protein>
    <submittedName>
        <fullName evidence="6">Type I restriction enzyme S subunit</fullName>
        <ecNumber evidence="6">3.1.21.3</ecNumber>
    </submittedName>
</protein>
<dbReference type="InterPro" id="IPR044946">
    <property type="entry name" value="Restrct_endonuc_typeI_TRD_sf"/>
</dbReference>
<proteinExistence type="inferred from homology"/>
<reference evidence="6" key="1">
    <citation type="submission" date="2022-08" db="EMBL/GenBank/DDBJ databases">
        <title>Genomic Encyclopedia of Type Strains, Phase V (KMG-V): Genome sequencing to study the core and pangenomes of soil and plant-associated prokaryotes.</title>
        <authorList>
            <person name="Whitman W."/>
        </authorList>
    </citation>
    <scope>NUCLEOTIDE SEQUENCE</scope>
    <source>
        <strain evidence="6">SP3002</strain>
    </source>
</reference>
<feature type="region of interest" description="Disordered" evidence="4">
    <location>
        <begin position="1"/>
        <end position="55"/>
    </location>
</feature>
<evidence type="ECO:0000256" key="1">
    <source>
        <dbReference type="ARBA" id="ARBA00010923"/>
    </source>
</evidence>
<feature type="region of interest" description="Disordered" evidence="4">
    <location>
        <begin position="73"/>
        <end position="92"/>
    </location>
</feature>
<evidence type="ECO:0000313" key="6">
    <source>
        <dbReference type="EMBL" id="MCS4156101.1"/>
    </source>
</evidence>
<dbReference type="GO" id="GO:0003677">
    <property type="term" value="F:DNA binding"/>
    <property type="evidence" value="ECO:0007669"/>
    <property type="project" value="UniProtKB-KW"/>
</dbReference>
<comment type="caution">
    <text evidence="6">The sequence shown here is derived from an EMBL/GenBank/DDBJ whole genome shotgun (WGS) entry which is preliminary data.</text>
</comment>
<dbReference type="Gene3D" id="3.90.220.20">
    <property type="entry name" value="DNA methylase specificity domains"/>
    <property type="match status" value="2"/>
</dbReference>
<organism evidence="6 7">
    <name type="scientific">Salinibacter ruber</name>
    <dbReference type="NCBI Taxonomy" id="146919"/>
    <lineage>
        <taxon>Bacteria</taxon>
        <taxon>Pseudomonadati</taxon>
        <taxon>Rhodothermota</taxon>
        <taxon>Rhodothermia</taxon>
        <taxon>Rhodothermales</taxon>
        <taxon>Salinibacteraceae</taxon>
        <taxon>Salinibacter</taxon>
    </lineage>
</organism>
<evidence type="ECO:0000256" key="4">
    <source>
        <dbReference type="SAM" id="MobiDB-lite"/>
    </source>
</evidence>
<dbReference type="Gene3D" id="1.10.287.1120">
    <property type="entry name" value="Bipartite methylase S protein"/>
    <property type="match status" value="1"/>
</dbReference>
<accession>A0AAW5P281</accession>
<dbReference type="RefSeq" id="WP_259258029.1">
    <property type="nucleotide sequence ID" value="NZ_JANTZM010000001.1"/>
</dbReference>
<feature type="compositionally biased region" description="Basic and acidic residues" evidence="4">
    <location>
        <begin position="28"/>
        <end position="52"/>
    </location>
</feature>
<dbReference type="PANTHER" id="PTHR30408">
    <property type="entry name" value="TYPE-1 RESTRICTION ENZYME ECOKI SPECIFICITY PROTEIN"/>
    <property type="match status" value="1"/>
</dbReference>
<comment type="similarity">
    <text evidence="1">Belongs to the type-I restriction system S methylase family.</text>
</comment>
<dbReference type="CDD" id="cd17273">
    <property type="entry name" value="RMtype1_S_EcoJA69PI-TRD1-CR1_like"/>
    <property type="match status" value="1"/>
</dbReference>
<dbReference type="AlphaFoldDB" id="A0AAW5P281"/>
<keyword evidence="6" id="KW-0378">Hydrolase</keyword>
<keyword evidence="2" id="KW-0680">Restriction system</keyword>
<evidence type="ECO:0000256" key="3">
    <source>
        <dbReference type="ARBA" id="ARBA00023125"/>
    </source>
</evidence>
<dbReference type="Proteomes" id="UP001155110">
    <property type="component" value="Unassembled WGS sequence"/>
</dbReference>
<evidence type="ECO:0000313" key="7">
    <source>
        <dbReference type="Proteomes" id="UP001155110"/>
    </source>
</evidence>
<dbReference type="PANTHER" id="PTHR30408:SF12">
    <property type="entry name" value="TYPE I RESTRICTION ENZYME MJAVIII SPECIFICITY SUBUNIT"/>
    <property type="match status" value="1"/>
</dbReference>
<dbReference type="EMBL" id="JANTZM010000001">
    <property type="protein sequence ID" value="MCS4156101.1"/>
    <property type="molecule type" value="Genomic_DNA"/>
</dbReference>
<dbReference type="Pfam" id="PF01420">
    <property type="entry name" value="Methylase_S"/>
    <property type="match status" value="2"/>
</dbReference>
<dbReference type="InterPro" id="IPR052021">
    <property type="entry name" value="Type-I_RS_S_subunit"/>
</dbReference>
<dbReference type="CDD" id="cd17278">
    <property type="entry name" value="RMtype1_S_LdeBORF1052P-TRD2-CR2"/>
    <property type="match status" value="1"/>
</dbReference>
<feature type="domain" description="Type I restriction modification DNA specificity" evidence="5">
    <location>
        <begin position="58"/>
        <end position="235"/>
    </location>
</feature>
<name>A0AAW5P281_9BACT</name>
<dbReference type="GO" id="GO:0009035">
    <property type="term" value="F:type I site-specific deoxyribonuclease activity"/>
    <property type="evidence" value="ECO:0007669"/>
    <property type="project" value="UniProtKB-EC"/>
</dbReference>
<evidence type="ECO:0000259" key="5">
    <source>
        <dbReference type="Pfam" id="PF01420"/>
    </source>
</evidence>
<feature type="compositionally biased region" description="Acidic residues" evidence="4">
    <location>
        <begin position="1"/>
        <end position="17"/>
    </location>
</feature>
<feature type="domain" description="Type I restriction modification DNA specificity" evidence="5">
    <location>
        <begin position="274"/>
        <end position="441"/>
    </location>
</feature>
<keyword evidence="3" id="KW-0238">DNA-binding</keyword>
<dbReference type="GO" id="GO:0009307">
    <property type="term" value="P:DNA restriction-modification system"/>
    <property type="evidence" value="ECO:0007669"/>
    <property type="project" value="UniProtKB-KW"/>
</dbReference>
<dbReference type="EC" id="3.1.21.3" evidence="6"/>
<dbReference type="InterPro" id="IPR000055">
    <property type="entry name" value="Restrct_endonuc_typeI_TRD"/>
</dbReference>
<dbReference type="SUPFAM" id="SSF116734">
    <property type="entry name" value="DNA methylase specificity domain"/>
    <property type="match status" value="2"/>
</dbReference>
<sequence length="483" mass="52635">MSDDLDFEMEVVEDDELGSTASPSEGSIKPDDAANDDRSSTELVESKEEASSRFEGLPDAWAVHKLQEAAKVVGGSTPSTNNDEYWGGDMPWATPTDVTGLRGTTITETEDKITEEGLNSASTHILPEYSVLMTSRATIGACAVNTVPMATNQGFQSLVPGERLNTWYLFYRMLNEAPYLESLGAGSTFSEVSKRVVEKVDIPVPPLPEQRKIASVLYAVDQAIQKTEAIIEQAKRVKRGLVQDLLSSGVDSTGTIRDGSEDFKQSPCGAIPLAWEAVSLGEVAEVQGGYAFRSGDFTEKGVPVVRMSDLQEGRLDLADARRVPDTIAQSKQDYALQVGDVLVGMSGSIEKYAVVQEEDIPCMLNQRVGRFITDSDTLLEDFLKYLVNTKNYQDQVDRMAAGAAQRNVSASQIEQVKIPLPPVPEQRRIANVLASIDKEIRGGISLSEDLKQLKHGLMQDLLTGEVRTMDKTIEVLGEVKAHG</sequence>
<evidence type="ECO:0000256" key="2">
    <source>
        <dbReference type="ARBA" id="ARBA00022747"/>
    </source>
</evidence>